<evidence type="ECO:0000256" key="1">
    <source>
        <dbReference type="SAM" id="Phobius"/>
    </source>
</evidence>
<proteinExistence type="predicted"/>
<keyword evidence="1" id="KW-0472">Membrane</keyword>
<dbReference type="Proteomes" id="UP001161423">
    <property type="component" value="Unassembled WGS sequence"/>
</dbReference>
<keyword evidence="1" id="KW-0812">Transmembrane</keyword>
<reference evidence="2" key="1">
    <citation type="journal article" date="2014" name="Int. J. Syst. Evol. Microbiol.">
        <title>Complete genome of a new Firmicutes species belonging to the dominant human colonic microbiota ('Ruminococcus bicirculans') reveals two chromosomes and a selective capacity to utilize plant glucans.</title>
        <authorList>
            <consortium name="NISC Comparative Sequencing Program"/>
            <person name="Wegmann U."/>
            <person name="Louis P."/>
            <person name="Goesmann A."/>
            <person name="Henrissat B."/>
            <person name="Duncan S.H."/>
            <person name="Flint H.J."/>
        </authorList>
    </citation>
    <scope>NUCLEOTIDE SEQUENCE</scope>
    <source>
        <strain evidence="2">NBRC 102424</strain>
    </source>
</reference>
<keyword evidence="3" id="KW-1185">Reference proteome</keyword>
<comment type="caution">
    <text evidence="2">The sequence shown here is derived from an EMBL/GenBank/DDBJ whole genome shotgun (WGS) entry which is preliminary data.</text>
</comment>
<dbReference type="Gene3D" id="1.20.90.10">
    <property type="entry name" value="Phospholipase A2 domain"/>
    <property type="match status" value="1"/>
</dbReference>
<protein>
    <submittedName>
        <fullName evidence="2">Uncharacterized protein</fullName>
    </submittedName>
</protein>
<sequence length="123" mass="14360">MAYLTRPVRWAELSESEKQSFGNGCGPAWFPDWLIKLLFGWFFEASCRRHDFAYSRGGSPNDRKAADKGFYKAMLRDAKRLSSYQRWLASLVAVVFYLLVRLFGWLAFEYGPYLTLSMIYEAE</sequence>
<keyword evidence="1" id="KW-1133">Transmembrane helix</keyword>
<gene>
    <name evidence="2" type="ORF">GCM10007891_05520</name>
</gene>
<dbReference type="SUPFAM" id="SSF48619">
    <property type="entry name" value="Phospholipase A2, PLA2"/>
    <property type="match status" value="1"/>
</dbReference>
<organism evidence="2 3">
    <name type="scientific">Methylophaga thalassica</name>
    <dbReference type="NCBI Taxonomy" id="40223"/>
    <lineage>
        <taxon>Bacteria</taxon>
        <taxon>Pseudomonadati</taxon>
        <taxon>Pseudomonadota</taxon>
        <taxon>Gammaproteobacteria</taxon>
        <taxon>Thiotrichales</taxon>
        <taxon>Piscirickettsiaceae</taxon>
        <taxon>Methylophaga</taxon>
    </lineage>
</organism>
<reference evidence="2" key="2">
    <citation type="submission" date="2023-01" db="EMBL/GenBank/DDBJ databases">
        <title>Draft genome sequence of Methylophaga thalassica strain NBRC 102424.</title>
        <authorList>
            <person name="Sun Q."/>
            <person name="Mori K."/>
        </authorList>
    </citation>
    <scope>NUCLEOTIDE SEQUENCE</scope>
    <source>
        <strain evidence="2">NBRC 102424</strain>
    </source>
</reference>
<dbReference type="EMBL" id="BSND01000003">
    <property type="protein sequence ID" value="GLP98698.1"/>
    <property type="molecule type" value="Genomic_DNA"/>
</dbReference>
<evidence type="ECO:0000313" key="2">
    <source>
        <dbReference type="EMBL" id="GLP98698.1"/>
    </source>
</evidence>
<name>A0ABQ5TRS0_9GAMM</name>
<dbReference type="RefSeq" id="WP_284722357.1">
    <property type="nucleotide sequence ID" value="NZ_BSND01000003.1"/>
</dbReference>
<accession>A0ABQ5TRS0</accession>
<feature type="transmembrane region" description="Helical" evidence="1">
    <location>
        <begin position="87"/>
        <end position="108"/>
    </location>
</feature>
<evidence type="ECO:0000313" key="3">
    <source>
        <dbReference type="Proteomes" id="UP001161423"/>
    </source>
</evidence>
<dbReference type="InterPro" id="IPR036444">
    <property type="entry name" value="PLipase_A2_dom_sf"/>
</dbReference>